<keyword evidence="4" id="KW-0472">Membrane</keyword>
<dbReference type="AlphaFoldDB" id="A0A9E5MIV7"/>
<feature type="transmembrane region" description="Helical" evidence="4">
    <location>
        <begin position="167"/>
        <end position="186"/>
    </location>
</feature>
<evidence type="ECO:0000259" key="6">
    <source>
        <dbReference type="PROSITE" id="PS50847"/>
    </source>
</evidence>
<keyword evidence="2" id="KW-0964">Secreted</keyword>
<evidence type="ECO:0000256" key="1">
    <source>
        <dbReference type="ARBA" id="ARBA00022512"/>
    </source>
</evidence>
<dbReference type="Proteomes" id="UP000787472">
    <property type="component" value="Unassembled WGS sequence"/>
</dbReference>
<sequence length="191" mass="20893">MKKLIKPLIVVTALVGAGTALAADPVRVGDCSDYAEDYQATQEAKIRFGMLAGACEGVYDIDGALYARAEMIVRSNWEGTMKLYLPASDKTIEVTPDMEHSAIVDGRKRRVKDLRKGDEIQVYISKDKFFEQRVDSIAFAADDDAMEKIYPTDAEEVSALPTTASSLPLLGMISGLLFAAGGLLRLRRRQA</sequence>
<evidence type="ECO:0000256" key="2">
    <source>
        <dbReference type="ARBA" id="ARBA00022525"/>
    </source>
</evidence>
<keyword evidence="8" id="KW-1185">Reference proteome</keyword>
<dbReference type="InterPro" id="IPR019931">
    <property type="entry name" value="LPXTG_anchor"/>
</dbReference>
<feature type="chain" id="PRO_5038477730" description="Gram-positive cocci surface proteins LPxTG domain-containing protein" evidence="5">
    <location>
        <begin position="23"/>
        <end position="191"/>
    </location>
</feature>
<protein>
    <recommendedName>
        <fullName evidence="6">Gram-positive cocci surface proteins LPxTG domain-containing protein</fullName>
    </recommendedName>
</protein>
<organism evidence="7 8">
    <name type="scientific">Pseudomaricurvus hydrocarbonicus</name>
    <dbReference type="NCBI Taxonomy" id="1470433"/>
    <lineage>
        <taxon>Bacteria</taxon>
        <taxon>Pseudomonadati</taxon>
        <taxon>Pseudomonadota</taxon>
        <taxon>Gammaproteobacteria</taxon>
        <taxon>Cellvibrionales</taxon>
        <taxon>Cellvibrionaceae</taxon>
        <taxon>Pseudomaricurvus</taxon>
    </lineage>
</organism>
<keyword evidence="4" id="KW-1133">Transmembrane helix</keyword>
<evidence type="ECO:0000256" key="4">
    <source>
        <dbReference type="SAM" id="Phobius"/>
    </source>
</evidence>
<dbReference type="EMBL" id="JAAONZ010000001">
    <property type="protein sequence ID" value="NHO64104.1"/>
    <property type="molecule type" value="Genomic_DNA"/>
</dbReference>
<reference evidence="7" key="1">
    <citation type="submission" date="2020-03" db="EMBL/GenBank/DDBJ databases">
        <authorList>
            <person name="Guo F."/>
        </authorList>
    </citation>
    <scope>NUCLEOTIDE SEQUENCE</scope>
    <source>
        <strain evidence="7">JCM 30134</strain>
    </source>
</reference>
<dbReference type="RefSeq" id="WP_167180792.1">
    <property type="nucleotide sequence ID" value="NZ_JAAONZ010000001.1"/>
</dbReference>
<name>A0A9E5MIV7_9GAMM</name>
<keyword evidence="3" id="KW-0572">Peptidoglycan-anchor</keyword>
<feature type="signal peptide" evidence="5">
    <location>
        <begin position="1"/>
        <end position="22"/>
    </location>
</feature>
<evidence type="ECO:0000313" key="8">
    <source>
        <dbReference type="Proteomes" id="UP000787472"/>
    </source>
</evidence>
<dbReference type="PROSITE" id="PS50847">
    <property type="entry name" value="GRAM_POS_ANCHORING"/>
    <property type="match status" value="1"/>
</dbReference>
<evidence type="ECO:0000313" key="7">
    <source>
        <dbReference type="EMBL" id="NHO64104.1"/>
    </source>
</evidence>
<gene>
    <name evidence="7" type="ORF">G8770_00905</name>
</gene>
<keyword evidence="4" id="KW-0812">Transmembrane</keyword>
<keyword evidence="1" id="KW-0134">Cell wall</keyword>
<keyword evidence="5" id="KW-0732">Signal</keyword>
<proteinExistence type="predicted"/>
<evidence type="ECO:0000256" key="3">
    <source>
        <dbReference type="ARBA" id="ARBA00023088"/>
    </source>
</evidence>
<accession>A0A9E5MIV7</accession>
<comment type="caution">
    <text evidence="7">The sequence shown here is derived from an EMBL/GenBank/DDBJ whole genome shotgun (WGS) entry which is preliminary data.</text>
</comment>
<feature type="domain" description="Gram-positive cocci surface proteins LPxTG" evidence="6">
    <location>
        <begin position="160"/>
        <end position="191"/>
    </location>
</feature>
<evidence type="ECO:0000256" key="5">
    <source>
        <dbReference type="SAM" id="SignalP"/>
    </source>
</evidence>